<dbReference type="EMBL" id="CQAZ01000151">
    <property type="protein sequence ID" value="CNI78327.1"/>
    <property type="molecule type" value="Genomic_DNA"/>
</dbReference>
<dbReference type="Proteomes" id="UP000044625">
    <property type="component" value="Unassembled WGS sequence"/>
</dbReference>
<evidence type="ECO:0000313" key="4">
    <source>
        <dbReference type="Proteomes" id="UP000045840"/>
    </source>
</evidence>
<dbReference type="AlphaFoldDB" id="A0A0T9RRC7"/>
<evidence type="ECO:0000313" key="2">
    <source>
        <dbReference type="EMBL" id="CRY69675.1"/>
    </source>
</evidence>
<evidence type="ECO:0000313" key="1">
    <source>
        <dbReference type="EMBL" id="CNI78327.1"/>
    </source>
</evidence>
<reference evidence="1" key="3">
    <citation type="submission" date="2015-03" db="EMBL/GenBank/DDBJ databases">
        <authorList>
            <person name="Murphy D."/>
        </authorList>
    </citation>
    <scope>NUCLEOTIDE SEQUENCE [LARGE SCALE GENOMIC DNA]</scope>
    <source>
        <strain evidence="1">A125KOH2</strain>
    </source>
</reference>
<protein>
    <submittedName>
        <fullName evidence="1">Uncharacterized protein</fullName>
    </submittedName>
</protein>
<evidence type="ECO:0000313" key="3">
    <source>
        <dbReference type="Proteomes" id="UP000044625"/>
    </source>
</evidence>
<accession>A0A0T9RRC7</accession>
<reference evidence="4" key="2">
    <citation type="submission" date="2015-03" db="EMBL/GenBank/DDBJ databases">
        <authorList>
            <consortium name="Pathogen Informatics"/>
        </authorList>
    </citation>
    <scope>NUCLEOTIDE SEQUENCE [LARGE SCALE GENOMIC DNA]</scope>
    <source>
        <strain evidence="4">A125KOH2</strain>
    </source>
</reference>
<dbReference type="EMBL" id="CWJL01000085">
    <property type="protein sequence ID" value="CRY69675.1"/>
    <property type="molecule type" value="Genomic_DNA"/>
</dbReference>
<dbReference type="RefSeq" id="WP_049615597.1">
    <property type="nucleotide sequence ID" value="NZ_CAWMMU010000085.1"/>
</dbReference>
<dbReference type="Proteomes" id="UP000045840">
    <property type="component" value="Unassembled WGS sequence"/>
</dbReference>
<organism evidence="1 4">
    <name type="scientific">Yersinia pekkanenii</name>
    <dbReference type="NCBI Taxonomy" id="1288385"/>
    <lineage>
        <taxon>Bacteria</taxon>
        <taxon>Pseudomonadati</taxon>
        <taxon>Pseudomonadota</taxon>
        <taxon>Gammaproteobacteria</taxon>
        <taxon>Enterobacterales</taxon>
        <taxon>Yersiniaceae</taxon>
        <taxon>Yersinia</taxon>
    </lineage>
</organism>
<gene>
    <name evidence="1" type="ORF">ERS008529_04874</name>
    <name evidence="2" type="ORF">ERS137968_04829</name>
</gene>
<keyword evidence="3" id="KW-1185">Reference proteome</keyword>
<dbReference type="STRING" id="1288385.ERS137968_04829"/>
<sequence length="61" mass="6481">MSELTPLETVHTENCHAIAIIKLACRELEGTASGNALEAALNALERANNTLIPLMGEGRHA</sequence>
<proteinExistence type="predicted"/>
<reference evidence="2 3" key="1">
    <citation type="submission" date="2015-03" db="EMBL/GenBank/DDBJ databases">
        <authorList>
            <consortium name="Pathogen Informatics"/>
            <person name="Murphy D."/>
        </authorList>
    </citation>
    <scope>NUCLEOTIDE SEQUENCE [LARGE SCALE GENOMIC DNA]</scope>
    <source>
        <strain evidence="2">Type strain: CIP110230</strain>
        <strain evidence="3">type strain: CIP110230</strain>
    </source>
</reference>
<name>A0A0T9RRC7_9GAMM</name>